<dbReference type="InterPro" id="IPR000674">
    <property type="entry name" value="Ald_Oxase/Xan_DH_a/b"/>
</dbReference>
<dbReference type="Pfam" id="PF02738">
    <property type="entry name" value="MoCoBD_1"/>
    <property type="match status" value="1"/>
</dbReference>
<sequence>MSPAESSVPPFRPDDGRPDAGHPAAGRLEDRRLATGHGRYTADMAVPGMLHAAFVRSPYASARLAGLDSSAARALPGIVAVLTAADLAADGIAPFSVPMAIEGPGGRSYRQTPRPLLVGERVRFVGEPLALVVAETASAALDGAEAVAFELEPEPVVATLDQAARPDAPLLWDEAPGNLAYHWRRGDWQAVGAALRASHRVTRLEARVSRVSAAPMEPRGALAVPQPDGRTSLYASVQAAQGLKATLATMFGLEAGSIRVVAPDVGGSFGMKAGPLREECLVFWAARRLGRPLRWVAERGEALLSDEAGRDVRIVAELGLDGEGLFTALAVSMEVNVGAYASGRSTVPIMNIGGIAGVYRTPLIAGEVLGRFTNAAPTAPYRGAGRPDATFAVERVIDQAAREAGIDAFELRRRNLVPASAMPYRTPFIFTYDAGDFARTMELAAARADYAGFAARRAEAGRRGRLRGIGIANPIEVAGGPFAKPGQDFATLRAAADGTVTLYCGAMSAGQGLETAMIGLAAERLGLSTDRFRYVQGDSDAVPQGKGMGGSSAMTTAGSAVLRGVERLLEEGRQIAADELEAAAADLEYENGLFRIVGTDRVLSLAEVARIAERRAGDGAGGLAGQGDFTPGAPTYPNGCHICEVEIDPETGSCEVVSYVGVEDIGRVLFPQLAAGQVHGGVAQGLGQVLCEELRLDAEGQLLAGSFMDYAMPRAEDLPAYDCAFAETATGLNPLGVKGVGEAGTVGALAAGMNAVCDALASAGVERFDMPASPQRVWAALAAAKAASD</sequence>
<dbReference type="PANTHER" id="PTHR11908">
    <property type="entry name" value="XANTHINE DEHYDROGENASE"/>
    <property type="match status" value="1"/>
</dbReference>
<name>A0A1Y6B5C0_9PROT</name>
<dbReference type="InterPro" id="IPR046867">
    <property type="entry name" value="AldOxase/xan_DH_MoCoBD2"/>
</dbReference>
<dbReference type="STRING" id="560819.SAMN05428998_101304"/>
<keyword evidence="2" id="KW-0560">Oxidoreductase</keyword>
<dbReference type="PANTHER" id="PTHR11908:SF132">
    <property type="entry name" value="ALDEHYDE OXIDASE 1-RELATED"/>
    <property type="match status" value="1"/>
</dbReference>
<dbReference type="AlphaFoldDB" id="A0A1Y6B5C0"/>
<evidence type="ECO:0000313" key="5">
    <source>
        <dbReference type="EMBL" id="SME90367.1"/>
    </source>
</evidence>
<evidence type="ECO:0000256" key="3">
    <source>
        <dbReference type="SAM" id="MobiDB-lite"/>
    </source>
</evidence>
<keyword evidence="1" id="KW-0500">Molybdenum</keyword>
<reference evidence="5 6" key="1">
    <citation type="submission" date="2017-04" db="EMBL/GenBank/DDBJ databases">
        <authorList>
            <person name="Afonso C.L."/>
            <person name="Miller P.J."/>
            <person name="Scott M.A."/>
            <person name="Spackman E."/>
            <person name="Goraichik I."/>
            <person name="Dimitrov K.M."/>
            <person name="Suarez D.L."/>
            <person name="Swayne D.E."/>
        </authorList>
    </citation>
    <scope>NUCLEOTIDE SEQUENCE [LARGE SCALE GENOMIC DNA]</scope>
    <source>
        <strain evidence="5 6">USBA 355</strain>
    </source>
</reference>
<dbReference type="Pfam" id="PF20256">
    <property type="entry name" value="MoCoBD_2"/>
    <property type="match status" value="1"/>
</dbReference>
<evidence type="ECO:0000259" key="4">
    <source>
        <dbReference type="SMART" id="SM01008"/>
    </source>
</evidence>
<dbReference type="GO" id="GO:0005506">
    <property type="term" value="F:iron ion binding"/>
    <property type="evidence" value="ECO:0007669"/>
    <property type="project" value="InterPro"/>
</dbReference>
<evidence type="ECO:0000256" key="2">
    <source>
        <dbReference type="ARBA" id="ARBA00023002"/>
    </source>
</evidence>
<dbReference type="InterPro" id="IPR008274">
    <property type="entry name" value="AldOxase/xan_DH_MoCoBD1"/>
</dbReference>
<dbReference type="GO" id="GO:0016491">
    <property type="term" value="F:oxidoreductase activity"/>
    <property type="evidence" value="ECO:0007669"/>
    <property type="project" value="UniProtKB-KW"/>
</dbReference>
<dbReference type="EMBL" id="FWZX01000001">
    <property type="protein sequence ID" value="SME90367.1"/>
    <property type="molecule type" value="Genomic_DNA"/>
</dbReference>
<gene>
    <name evidence="5" type="ORF">SAMN05428998_101304</name>
</gene>
<dbReference type="RefSeq" id="WP_085120656.1">
    <property type="nucleotide sequence ID" value="NZ_FWZX01000001.1"/>
</dbReference>
<feature type="region of interest" description="Disordered" evidence="3">
    <location>
        <begin position="1"/>
        <end position="33"/>
    </location>
</feature>
<evidence type="ECO:0000256" key="1">
    <source>
        <dbReference type="ARBA" id="ARBA00022505"/>
    </source>
</evidence>
<dbReference type="SUPFAM" id="SSF54665">
    <property type="entry name" value="CO dehydrogenase molybdoprotein N-domain-like"/>
    <property type="match status" value="1"/>
</dbReference>
<dbReference type="SUPFAM" id="SSF56003">
    <property type="entry name" value="Molybdenum cofactor-binding domain"/>
    <property type="match status" value="1"/>
</dbReference>
<evidence type="ECO:0000313" key="6">
    <source>
        <dbReference type="Proteomes" id="UP000192917"/>
    </source>
</evidence>
<dbReference type="InterPro" id="IPR036856">
    <property type="entry name" value="Ald_Oxase/Xan_DH_a/b_sf"/>
</dbReference>
<dbReference type="Gene3D" id="3.30.365.10">
    <property type="entry name" value="Aldehyde oxidase/xanthine dehydrogenase, molybdopterin binding domain"/>
    <property type="match status" value="4"/>
</dbReference>
<dbReference type="Pfam" id="PF01315">
    <property type="entry name" value="Ald_Xan_dh_C"/>
    <property type="match status" value="1"/>
</dbReference>
<dbReference type="InterPro" id="IPR016208">
    <property type="entry name" value="Ald_Oxase/xanthine_DH-like"/>
</dbReference>
<dbReference type="Gene3D" id="3.90.1170.50">
    <property type="entry name" value="Aldehyde oxidase/xanthine dehydrogenase, a/b hammerhead"/>
    <property type="match status" value="1"/>
</dbReference>
<dbReference type="Proteomes" id="UP000192917">
    <property type="component" value="Unassembled WGS sequence"/>
</dbReference>
<protein>
    <submittedName>
        <fullName evidence="5">Carbon-monoxide dehydrogenase large subunit</fullName>
    </submittedName>
</protein>
<accession>A0A1Y6B5C0</accession>
<organism evidence="5 6">
    <name type="scientific">Tistlia consotensis USBA 355</name>
    <dbReference type="NCBI Taxonomy" id="560819"/>
    <lineage>
        <taxon>Bacteria</taxon>
        <taxon>Pseudomonadati</taxon>
        <taxon>Pseudomonadota</taxon>
        <taxon>Alphaproteobacteria</taxon>
        <taxon>Rhodospirillales</taxon>
        <taxon>Rhodovibrionaceae</taxon>
        <taxon>Tistlia</taxon>
    </lineage>
</organism>
<feature type="domain" description="Aldehyde oxidase/xanthine dehydrogenase a/b hammerhead" evidence="4">
    <location>
        <begin position="35"/>
        <end position="155"/>
    </location>
</feature>
<keyword evidence="6" id="KW-1185">Reference proteome</keyword>
<dbReference type="InterPro" id="IPR037165">
    <property type="entry name" value="AldOxase/xan_DH_Mopterin-bd_sf"/>
</dbReference>
<dbReference type="SMART" id="SM01008">
    <property type="entry name" value="Ald_Xan_dh_C"/>
    <property type="match status" value="1"/>
</dbReference>
<proteinExistence type="predicted"/>